<evidence type="ECO:0000256" key="1">
    <source>
        <dbReference type="ARBA" id="ARBA00001933"/>
    </source>
</evidence>
<dbReference type="InterPro" id="IPR004839">
    <property type="entry name" value="Aminotransferase_I/II_large"/>
</dbReference>
<accession>A0A936ZM24</accession>
<dbReference type="InterPro" id="IPR015422">
    <property type="entry name" value="PyrdxlP-dep_Trfase_small"/>
</dbReference>
<dbReference type="RefSeq" id="WP_201685349.1">
    <property type="nucleotide sequence ID" value="NZ_JAEQNA010000007.1"/>
</dbReference>
<protein>
    <submittedName>
        <fullName evidence="6">Quorum-sensing autoinducer CAI-1 synthase</fullName>
    </submittedName>
</protein>
<gene>
    <name evidence="6" type="primary">cqsA</name>
    <name evidence="6" type="ORF">JI739_18180</name>
</gene>
<dbReference type="EMBL" id="JAEQNA010000007">
    <property type="protein sequence ID" value="MBL0422282.1"/>
    <property type="molecule type" value="Genomic_DNA"/>
</dbReference>
<evidence type="ECO:0000313" key="6">
    <source>
        <dbReference type="EMBL" id="MBL0422282.1"/>
    </source>
</evidence>
<dbReference type="InterPro" id="IPR015421">
    <property type="entry name" value="PyrdxlP-dep_Trfase_major"/>
</dbReference>
<evidence type="ECO:0000313" key="7">
    <source>
        <dbReference type="Proteomes" id="UP000613011"/>
    </source>
</evidence>
<dbReference type="Proteomes" id="UP000613011">
    <property type="component" value="Unassembled WGS sequence"/>
</dbReference>
<dbReference type="PANTHER" id="PTHR13693">
    <property type="entry name" value="CLASS II AMINOTRANSFERASE/8-AMINO-7-OXONONANOATE SYNTHASE"/>
    <property type="match status" value="1"/>
</dbReference>
<comment type="cofactor">
    <cofactor evidence="1">
        <name>pyridoxal 5'-phosphate</name>
        <dbReference type="ChEBI" id="CHEBI:597326"/>
    </cofactor>
</comment>
<dbReference type="Pfam" id="PF00155">
    <property type="entry name" value="Aminotran_1_2"/>
    <property type="match status" value="1"/>
</dbReference>
<keyword evidence="3" id="KW-0663">Pyridoxal phosphate</keyword>
<comment type="caution">
    <text evidence="6">The sequence shown here is derived from an EMBL/GenBank/DDBJ whole genome shotgun (WGS) entry which is preliminary data.</text>
</comment>
<feature type="domain" description="Aminotransferase class I/classII large" evidence="5">
    <location>
        <begin position="77"/>
        <end position="407"/>
    </location>
</feature>
<feature type="region of interest" description="Disordered" evidence="4">
    <location>
        <begin position="21"/>
        <end position="43"/>
    </location>
</feature>
<keyword evidence="7" id="KW-1185">Reference proteome</keyword>
<evidence type="ECO:0000256" key="3">
    <source>
        <dbReference type="ARBA" id="ARBA00022898"/>
    </source>
</evidence>
<dbReference type="GO" id="GO:0008710">
    <property type="term" value="F:8-amino-7-oxononanoate synthase activity"/>
    <property type="evidence" value="ECO:0007669"/>
    <property type="project" value="TreeGrafter"/>
</dbReference>
<dbReference type="PANTHER" id="PTHR13693:SF100">
    <property type="entry name" value="8-AMINO-7-OXONONANOATE SYNTHASE"/>
    <property type="match status" value="1"/>
</dbReference>
<keyword evidence="2" id="KW-0808">Transferase</keyword>
<reference evidence="6" key="1">
    <citation type="submission" date="2021-01" db="EMBL/GenBank/DDBJ databases">
        <title>Ramlibacter sp. strain AW1 16S ribosomal RNA gene Genome sequencing and assembly.</title>
        <authorList>
            <person name="Kang M."/>
        </authorList>
    </citation>
    <scope>NUCLEOTIDE SEQUENCE</scope>
    <source>
        <strain evidence="6">AW1</strain>
    </source>
</reference>
<evidence type="ECO:0000259" key="5">
    <source>
        <dbReference type="Pfam" id="PF00155"/>
    </source>
</evidence>
<dbReference type="GO" id="GO:0009102">
    <property type="term" value="P:biotin biosynthetic process"/>
    <property type="evidence" value="ECO:0007669"/>
    <property type="project" value="TreeGrafter"/>
</dbReference>
<dbReference type="GO" id="GO:0030170">
    <property type="term" value="F:pyridoxal phosphate binding"/>
    <property type="evidence" value="ECO:0007669"/>
    <property type="project" value="InterPro"/>
</dbReference>
<organism evidence="6 7">
    <name type="scientific">Ramlibacter aurantiacus</name>
    <dbReference type="NCBI Taxonomy" id="2801330"/>
    <lineage>
        <taxon>Bacteria</taxon>
        <taxon>Pseudomonadati</taxon>
        <taxon>Pseudomonadota</taxon>
        <taxon>Betaproteobacteria</taxon>
        <taxon>Burkholderiales</taxon>
        <taxon>Comamonadaceae</taxon>
        <taxon>Ramlibacter</taxon>
    </lineage>
</organism>
<sequence length="439" mass="47467">MNRVNAVSDVLLTANVHTGTGDGVVASPAAPQRRSGPGLSSHLKQRIARDFQERFQREWGGKFVTQGIAPGTNAVRLDGNDYLSVTGHPSIVQAQVNGLRCSQDYIVQSGVFLAEGSPTGRFEDALSGFIGHAGGVLCQSGYTANLGLLQVIADRETTVYVDSLAHMSLWEGVRAAGATAQAFRHNDPEHLARMMKRHGPGLVIVDSVYSTTGAVCPLREIVEIVEANESMILVDESHSLGTHGPGGRGLCAELDLTHRVHFITASLAKAFAGRAGFFTLPDELRNYLMCHSFPNIFSSALLPHEVAGLSATLDVIKQSDRAREQLRHNTRRIRSSLSELGYPIHQGTEQIISLEAGPEVDTLALRDSLEGHGVFGAVFCAPATSRNRSMVRLTLNASLTEAEMSHVEQVAAEIAPKIKPWDWPIARRQRGREADQSST</sequence>
<dbReference type="AlphaFoldDB" id="A0A936ZM24"/>
<name>A0A936ZM24_9BURK</name>
<evidence type="ECO:0000256" key="2">
    <source>
        <dbReference type="ARBA" id="ARBA00022679"/>
    </source>
</evidence>
<proteinExistence type="predicted"/>
<dbReference type="SUPFAM" id="SSF53383">
    <property type="entry name" value="PLP-dependent transferases"/>
    <property type="match status" value="1"/>
</dbReference>
<dbReference type="InterPro" id="IPR050087">
    <property type="entry name" value="AON_synthase_class-II"/>
</dbReference>
<dbReference type="Gene3D" id="3.40.640.10">
    <property type="entry name" value="Type I PLP-dependent aspartate aminotransferase-like (Major domain)"/>
    <property type="match status" value="1"/>
</dbReference>
<dbReference type="Gene3D" id="3.90.1150.10">
    <property type="entry name" value="Aspartate Aminotransferase, domain 1"/>
    <property type="match status" value="1"/>
</dbReference>
<dbReference type="InterPro" id="IPR015424">
    <property type="entry name" value="PyrdxlP-dep_Trfase"/>
</dbReference>
<dbReference type="NCBIfam" id="NF005526">
    <property type="entry name" value="PRK07179.1"/>
    <property type="match status" value="1"/>
</dbReference>
<evidence type="ECO:0000256" key="4">
    <source>
        <dbReference type="SAM" id="MobiDB-lite"/>
    </source>
</evidence>